<evidence type="ECO:0000313" key="2">
    <source>
        <dbReference type="Proteomes" id="UP001151760"/>
    </source>
</evidence>
<comment type="caution">
    <text evidence="1">The sequence shown here is derived from an EMBL/GenBank/DDBJ whole genome shotgun (WGS) entry which is preliminary data.</text>
</comment>
<gene>
    <name evidence="1" type="ORF">Tco_0891693</name>
</gene>
<accession>A0ABQ5C3P1</accession>
<reference evidence="1" key="1">
    <citation type="journal article" date="2022" name="Int. J. Mol. Sci.">
        <title>Draft Genome of Tanacetum Coccineum: Genomic Comparison of Closely Related Tanacetum-Family Plants.</title>
        <authorList>
            <person name="Yamashiro T."/>
            <person name="Shiraishi A."/>
            <person name="Nakayama K."/>
            <person name="Satake H."/>
        </authorList>
    </citation>
    <scope>NUCLEOTIDE SEQUENCE</scope>
</reference>
<dbReference type="EMBL" id="BQNB010013914">
    <property type="protein sequence ID" value="GJT21756.1"/>
    <property type="molecule type" value="Genomic_DNA"/>
</dbReference>
<dbReference type="InterPro" id="IPR021916">
    <property type="entry name" value="DUF3527"/>
</dbReference>
<reference evidence="1" key="2">
    <citation type="submission" date="2022-01" db="EMBL/GenBank/DDBJ databases">
        <authorList>
            <person name="Yamashiro T."/>
            <person name="Shiraishi A."/>
            <person name="Satake H."/>
            <person name="Nakayama K."/>
        </authorList>
    </citation>
    <scope>NUCLEOTIDE SEQUENCE</scope>
</reference>
<dbReference type="GO" id="GO:0003964">
    <property type="term" value="F:RNA-directed DNA polymerase activity"/>
    <property type="evidence" value="ECO:0007669"/>
    <property type="project" value="UniProtKB-KW"/>
</dbReference>
<name>A0ABQ5C3P1_9ASTR</name>
<keyword evidence="2" id="KW-1185">Reference proteome</keyword>
<dbReference type="Proteomes" id="UP001151760">
    <property type="component" value="Unassembled WGS sequence"/>
</dbReference>
<keyword evidence="1" id="KW-0695">RNA-directed DNA polymerase</keyword>
<dbReference type="PANTHER" id="PTHR31390:SF2">
    <property type="entry name" value="EXPRESSED PROTEIN"/>
    <property type="match status" value="1"/>
</dbReference>
<proteinExistence type="predicted"/>
<keyword evidence="1" id="KW-0548">Nucleotidyltransferase</keyword>
<evidence type="ECO:0000313" key="1">
    <source>
        <dbReference type="EMBL" id="GJT21756.1"/>
    </source>
</evidence>
<dbReference type="PANTHER" id="PTHR31390">
    <property type="entry name" value="EXPRESSED PROTEIN"/>
    <property type="match status" value="1"/>
</dbReference>
<organism evidence="1 2">
    <name type="scientific">Tanacetum coccineum</name>
    <dbReference type="NCBI Taxonomy" id="301880"/>
    <lineage>
        <taxon>Eukaryota</taxon>
        <taxon>Viridiplantae</taxon>
        <taxon>Streptophyta</taxon>
        <taxon>Embryophyta</taxon>
        <taxon>Tracheophyta</taxon>
        <taxon>Spermatophyta</taxon>
        <taxon>Magnoliopsida</taxon>
        <taxon>eudicotyledons</taxon>
        <taxon>Gunneridae</taxon>
        <taxon>Pentapetalae</taxon>
        <taxon>asterids</taxon>
        <taxon>campanulids</taxon>
        <taxon>Asterales</taxon>
        <taxon>Asteraceae</taxon>
        <taxon>Asteroideae</taxon>
        <taxon>Anthemideae</taxon>
        <taxon>Anthemidinae</taxon>
        <taxon>Tanacetum</taxon>
    </lineage>
</organism>
<keyword evidence="1" id="KW-0808">Transferase</keyword>
<dbReference type="Pfam" id="PF12043">
    <property type="entry name" value="DUF3527"/>
    <property type="match status" value="2"/>
</dbReference>
<protein>
    <submittedName>
        <fullName evidence="1">Reverse transcriptase domain-containing protein</fullName>
    </submittedName>
</protein>
<sequence>MKLRYKRTSTLKITEHRSTFSSPQERQNEKIVPEDYDFGPKLLQNADSSGLPDASSYHQGTLQCSWNDGFPHYAFTTDKKKVYITSNLMKVDSCGDKNVDYVYVFHSRAKKSTRISAMQENSIRISSLNVELAAIIMKDYIRESREDVAVGGWGLKFLRKDRYCESCKESTSINVIVPAGFHGGPRIGNNNGPSSLVERWTSGGSCDCGGWDLGCLLIVLHAQPTCQDGFGECFSFDLYVQICIPVRIEIGLWLVVRAKNSNHPLDDKSPNDNSMMDG</sequence>